<dbReference type="EMBL" id="JACHOC010000004">
    <property type="protein sequence ID" value="MBB4622559.1"/>
    <property type="molecule type" value="Genomic_DNA"/>
</dbReference>
<feature type="domain" description="Putative beta-lactamase-inhibitor-like PepSY-like" evidence="1">
    <location>
        <begin position="72"/>
        <end position="148"/>
    </location>
</feature>
<dbReference type="Proteomes" id="UP000533637">
    <property type="component" value="Unassembled WGS sequence"/>
</dbReference>
<organism evidence="2 3">
    <name type="scientific">Parabacteroides faecis</name>
    <dbReference type="NCBI Taxonomy" id="1217282"/>
    <lineage>
        <taxon>Bacteria</taxon>
        <taxon>Pseudomonadati</taxon>
        <taxon>Bacteroidota</taxon>
        <taxon>Bacteroidia</taxon>
        <taxon>Bacteroidales</taxon>
        <taxon>Tannerellaceae</taxon>
        <taxon>Parabacteroides</taxon>
    </lineage>
</organism>
<gene>
    <name evidence="2" type="ORF">GGQ57_002459</name>
</gene>
<feature type="domain" description="Putative beta-lactamase-inhibitor-like PepSY-like" evidence="1">
    <location>
        <begin position="24"/>
        <end position="67"/>
    </location>
</feature>
<accession>A0ABR6KNZ5</accession>
<dbReference type="Pfam" id="PF11396">
    <property type="entry name" value="PepSY_like"/>
    <property type="match status" value="2"/>
</dbReference>
<protein>
    <recommendedName>
        <fullName evidence="1">Putative beta-lactamase-inhibitor-like PepSY-like domain-containing protein</fullName>
    </recommendedName>
</protein>
<dbReference type="Gene3D" id="3.10.450.360">
    <property type="match status" value="1"/>
</dbReference>
<reference evidence="2 3" key="1">
    <citation type="submission" date="2020-08" db="EMBL/GenBank/DDBJ databases">
        <title>Genomic Encyclopedia of Type Strains, Phase IV (KMG-IV): sequencing the most valuable type-strain genomes for metagenomic binning, comparative biology and taxonomic classification.</title>
        <authorList>
            <person name="Goeker M."/>
        </authorList>
    </citation>
    <scope>NUCLEOTIDE SEQUENCE [LARGE SCALE GENOMIC DNA]</scope>
    <source>
        <strain evidence="2 3">DSM 102983</strain>
    </source>
</reference>
<sequence length="149" mass="17103">MKEKLSVLAILVCCISVFISCNDHQKKVNKTVEIPQALQNFISTKYPQATVLKFDKEKNGTEVDIKDKDLDKEVLFNDKNEWISTKWDTRPEDVPVAVMDELASSAYNQYKVLEVDAIEKPAGMFYTFELKMDNNEVKLTFDSEGQLIE</sequence>
<keyword evidence="3" id="KW-1185">Reference proteome</keyword>
<name>A0ABR6KNZ5_9BACT</name>
<proteinExistence type="predicted"/>
<evidence type="ECO:0000313" key="2">
    <source>
        <dbReference type="EMBL" id="MBB4622559.1"/>
    </source>
</evidence>
<dbReference type="RefSeq" id="WP_183670920.1">
    <property type="nucleotide sequence ID" value="NZ_BMPB01000012.1"/>
</dbReference>
<evidence type="ECO:0000259" key="1">
    <source>
        <dbReference type="Pfam" id="PF11396"/>
    </source>
</evidence>
<dbReference type="SUPFAM" id="SSF160574">
    <property type="entry name" value="BT0923-like"/>
    <property type="match status" value="1"/>
</dbReference>
<dbReference type="PROSITE" id="PS51257">
    <property type="entry name" value="PROKAR_LIPOPROTEIN"/>
    <property type="match status" value="1"/>
</dbReference>
<dbReference type="Gene3D" id="3.40.1420.30">
    <property type="match status" value="1"/>
</dbReference>
<dbReference type="InterPro" id="IPR021533">
    <property type="entry name" value="PepSY-like"/>
</dbReference>
<comment type="caution">
    <text evidence="2">The sequence shown here is derived from an EMBL/GenBank/DDBJ whole genome shotgun (WGS) entry which is preliminary data.</text>
</comment>
<evidence type="ECO:0000313" key="3">
    <source>
        <dbReference type="Proteomes" id="UP000533637"/>
    </source>
</evidence>